<sequence>MFNPVSYVSMVRASLRGDALKIATVLAGHADNEGEFDGAGRWLSRYVGEAAGLKPKEAEAAFSKLRSFGFVALVARGDSTIQRPARYALTGWSS</sequence>
<evidence type="ECO:0008006" key="3">
    <source>
        <dbReference type="Google" id="ProtNLM"/>
    </source>
</evidence>
<keyword evidence="2" id="KW-1185">Reference proteome</keyword>
<evidence type="ECO:0000313" key="2">
    <source>
        <dbReference type="Proteomes" id="UP001434337"/>
    </source>
</evidence>
<organism evidence="1 2">
    <name type="scientific">Propioniciclava soli</name>
    <dbReference type="NCBI Taxonomy" id="2775081"/>
    <lineage>
        <taxon>Bacteria</taxon>
        <taxon>Bacillati</taxon>
        <taxon>Actinomycetota</taxon>
        <taxon>Actinomycetes</taxon>
        <taxon>Propionibacteriales</taxon>
        <taxon>Propionibacteriaceae</taxon>
        <taxon>Propioniciclava</taxon>
    </lineage>
</organism>
<protein>
    <recommendedName>
        <fullName evidence="3">Helix-turn-helix domain-containing protein</fullName>
    </recommendedName>
</protein>
<reference evidence="1 2" key="1">
    <citation type="journal article" date="2023" name="Environ Microbiome">
        <title>A coral-associated actinobacterium mitigates coral bleaching under heat stress.</title>
        <authorList>
            <person name="Li J."/>
            <person name="Zou Y."/>
            <person name="Li Q."/>
            <person name="Zhang J."/>
            <person name="Bourne D.G."/>
            <person name="Lyu Y."/>
            <person name="Liu C."/>
            <person name="Zhang S."/>
        </authorList>
    </citation>
    <scope>NUCLEOTIDE SEQUENCE [LARGE SCALE GENOMIC DNA]</scope>
    <source>
        <strain evidence="1 2">SCSIO 13291</strain>
    </source>
</reference>
<gene>
    <name evidence="1" type="ORF">PCC79_16175</name>
</gene>
<name>A0ABZ3C6U9_9ACTN</name>
<dbReference type="RefSeq" id="WP_342372453.1">
    <property type="nucleotide sequence ID" value="NZ_CP115965.1"/>
</dbReference>
<evidence type="ECO:0000313" key="1">
    <source>
        <dbReference type="EMBL" id="WZW98403.1"/>
    </source>
</evidence>
<dbReference type="EMBL" id="CP115965">
    <property type="protein sequence ID" value="WZW98403.1"/>
    <property type="molecule type" value="Genomic_DNA"/>
</dbReference>
<dbReference type="Proteomes" id="UP001434337">
    <property type="component" value="Chromosome"/>
</dbReference>
<accession>A0ABZ3C6U9</accession>
<proteinExistence type="predicted"/>